<dbReference type="InterPro" id="IPR004837">
    <property type="entry name" value="NaCa_Exmemb"/>
</dbReference>
<dbReference type="InterPro" id="IPR044880">
    <property type="entry name" value="NCX_ion-bd_dom_sf"/>
</dbReference>
<feature type="transmembrane region" description="Helical" evidence="7">
    <location>
        <begin position="177"/>
        <end position="194"/>
    </location>
</feature>
<dbReference type="Gene3D" id="1.20.1420.30">
    <property type="entry name" value="NCX, central ion-binding region"/>
    <property type="match status" value="2"/>
</dbReference>
<keyword evidence="6 7" id="KW-0472">Membrane</keyword>
<feature type="transmembrane region" description="Helical" evidence="7">
    <location>
        <begin position="312"/>
        <end position="335"/>
    </location>
</feature>
<dbReference type="PANTHER" id="PTHR31503:SF22">
    <property type="entry name" value="VACUOLAR CALCIUM ION TRANSPORTER"/>
    <property type="match status" value="1"/>
</dbReference>
<feature type="transmembrane region" description="Helical" evidence="7">
    <location>
        <begin position="144"/>
        <end position="165"/>
    </location>
</feature>
<dbReference type="PANTHER" id="PTHR31503">
    <property type="entry name" value="VACUOLAR CALCIUM ION TRANSPORTER"/>
    <property type="match status" value="1"/>
</dbReference>
<comment type="caution">
    <text evidence="9">The sequence shown here is derived from an EMBL/GenBank/DDBJ whole genome shotgun (WGS) entry which is preliminary data.</text>
</comment>
<dbReference type="EMBL" id="VJWX01000031">
    <property type="protein sequence ID" value="TVT59348.1"/>
    <property type="molecule type" value="Genomic_DNA"/>
</dbReference>
<evidence type="ECO:0000256" key="1">
    <source>
        <dbReference type="ARBA" id="ARBA00004127"/>
    </source>
</evidence>
<reference evidence="9 10" key="1">
    <citation type="submission" date="2019-07" db="EMBL/GenBank/DDBJ databases">
        <authorList>
            <person name="Duangmal K."/>
            <person name="Teo W.F.A."/>
        </authorList>
    </citation>
    <scope>NUCLEOTIDE SEQUENCE [LARGE SCALE GENOMIC DNA]</scope>
    <source>
        <strain evidence="9 10">TBRC 6029</strain>
    </source>
</reference>
<evidence type="ECO:0000256" key="4">
    <source>
        <dbReference type="ARBA" id="ARBA00022989"/>
    </source>
</evidence>
<feature type="transmembrane region" description="Helical" evidence="7">
    <location>
        <begin position="347"/>
        <end position="368"/>
    </location>
</feature>
<name>A0A558DEA3_9PSEU</name>
<evidence type="ECO:0000313" key="10">
    <source>
        <dbReference type="Proteomes" id="UP000320011"/>
    </source>
</evidence>
<evidence type="ECO:0000313" key="9">
    <source>
        <dbReference type="EMBL" id="TVT59348.1"/>
    </source>
</evidence>
<feature type="transmembrane region" description="Helical" evidence="7">
    <location>
        <begin position="106"/>
        <end position="132"/>
    </location>
</feature>
<feature type="domain" description="Sodium/calcium exchanger membrane region" evidence="8">
    <location>
        <begin position="249"/>
        <end position="391"/>
    </location>
</feature>
<dbReference type="RefSeq" id="WP_144586188.1">
    <property type="nucleotide sequence ID" value="NZ_VJWX01000031.1"/>
</dbReference>
<protein>
    <recommendedName>
        <fullName evidence="8">Sodium/calcium exchanger membrane region domain-containing protein</fullName>
    </recommendedName>
</protein>
<keyword evidence="2" id="KW-0813">Transport</keyword>
<keyword evidence="4 7" id="KW-1133">Transmembrane helix</keyword>
<keyword evidence="10" id="KW-1185">Reference proteome</keyword>
<gene>
    <name evidence="9" type="ORF">FNH05_05590</name>
</gene>
<dbReference type="Proteomes" id="UP000320011">
    <property type="component" value="Unassembled WGS sequence"/>
</dbReference>
<feature type="domain" description="Sodium/calcium exchanger membrane region" evidence="8">
    <location>
        <begin position="46"/>
        <end position="193"/>
    </location>
</feature>
<evidence type="ECO:0000256" key="3">
    <source>
        <dbReference type="ARBA" id="ARBA00022692"/>
    </source>
</evidence>
<evidence type="ECO:0000256" key="2">
    <source>
        <dbReference type="ARBA" id="ARBA00022448"/>
    </source>
</evidence>
<comment type="subcellular location">
    <subcellularLocation>
        <location evidence="1">Endomembrane system</location>
        <topology evidence="1">Multi-pass membrane protein</topology>
    </subcellularLocation>
</comment>
<feature type="transmembrane region" description="Helical" evidence="7">
    <location>
        <begin position="79"/>
        <end position="100"/>
    </location>
</feature>
<evidence type="ECO:0000259" key="8">
    <source>
        <dbReference type="Pfam" id="PF01699"/>
    </source>
</evidence>
<dbReference type="GO" id="GO:0015369">
    <property type="term" value="F:calcium:proton antiporter activity"/>
    <property type="evidence" value="ECO:0007669"/>
    <property type="project" value="TreeGrafter"/>
</dbReference>
<accession>A0A558DEA3</accession>
<feature type="transmembrane region" description="Helical" evidence="7">
    <location>
        <begin position="374"/>
        <end position="393"/>
    </location>
</feature>
<dbReference type="GO" id="GO:0016020">
    <property type="term" value="C:membrane"/>
    <property type="evidence" value="ECO:0007669"/>
    <property type="project" value="InterPro"/>
</dbReference>
<dbReference type="InterPro" id="IPR004713">
    <property type="entry name" value="CaH_exchang"/>
</dbReference>
<feature type="transmembrane region" description="Helical" evidence="7">
    <location>
        <begin position="22"/>
        <end position="40"/>
    </location>
</feature>
<feature type="transmembrane region" description="Helical" evidence="7">
    <location>
        <begin position="271"/>
        <end position="292"/>
    </location>
</feature>
<organism evidence="9 10">
    <name type="scientific">Amycolatopsis rhizosphaerae</name>
    <dbReference type="NCBI Taxonomy" id="2053003"/>
    <lineage>
        <taxon>Bacteria</taxon>
        <taxon>Bacillati</taxon>
        <taxon>Actinomycetota</taxon>
        <taxon>Actinomycetes</taxon>
        <taxon>Pseudonocardiales</taxon>
        <taxon>Pseudonocardiaceae</taxon>
        <taxon>Amycolatopsis</taxon>
    </lineage>
</organism>
<dbReference type="GO" id="GO:0012505">
    <property type="term" value="C:endomembrane system"/>
    <property type="evidence" value="ECO:0007669"/>
    <property type="project" value="UniProtKB-SubCell"/>
</dbReference>
<feature type="transmembrane region" description="Helical" evidence="7">
    <location>
        <begin position="46"/>
        <end position="67"/>
    </location>
</feature>
<evidence type="ECO:0000256" key="6">
    <source>
        <dbReference type="ARBA" id="ARBA00023136"/>
    </source>
</evidence>
<evidence type="ECO:0000256" key="7">
    <source>
        <dbReference type="SAM" id="Phobius"/>
    </source>
</evidence>
<dbReference type="Pfam" id="PF01699">
    <property type="entry name" value="Na_Ca_ex"/>
    <property type="match status" value="2"/>
</dbReference>
<dbReference type="AlphaFoldDB" id="A0A558DEA3"/>
<dbReference type="OrthoDB" id="8438242at2"/>
<keyword evidence="5" id="KW-0406">Ion transport</keyword>
<sequence length="394" mass="40961">MADSVDAAPGPVGVFRNWGVDGWLWACTALSAVVAASVHFTAGSDVAQFLASLAGVAFTSAVMSRTLDQLSGRLSRNAVGLFQAVTGNIPEFVIGAFALFNHLDVVVLGTIAGSALNLLLFANGLAYIAGGVRHRVLAIDTQAVLSTCVMLVLMVTVLVMPAVAVQLHSPAEHHQQAVSYTVAVVLLVTFVIALPENLRSSSDGPGPSIAPGQAWLAGFGTAPPPPTAPVPPRQVGGEAVPRWPLRRTLALLGVAGLLLAEEADWLTKPMAGALTSLHISQAFAGLFLLAVVNNLSQVAPSVRLAWRGDIDTAIAINLQGTLQLVLMVAPLLMLLTPLAADHQFTLIFSPLMAVAMVVATLLVVFVVLDAIANVLEGAMLIGLYAVLASLFAWS</sequence>
<reference evidence="9 10" key="2">
    <citation type="submission" date="2019-08" db="EMBL/GenBank/DDBJ databases">
        <title>Amycolatopsis acidicola sp. nov., isolated from peat swamp forest soil.</title>
        <authorList>
            <person name="Srisuk N."/>
        </authorList>
    </citation>
    <scope>NUCLEOTIDE SEQUENCE [LARGE SCALE GENOMIC DNA]</scope>
    <source>
        <strain evidence="9 10">TBRC 6029</strain>
    </source>
</reference>
<proteinExistence type="predicted"/>
<keyword evidence="3 7" id="KW-0812">Transmembrane</keyword>
<evidence type="ECO:0000256" key="5">
    <source>
        <dbReference type="ARBA" id="ARBA00023065"/>
    </source>
</evidence>
<dbReference type="GO" id="GO:0006874">
    <property type="term" value="P:intracellular calcium ion homeostasis"/>
    <property type="evidence" value="ECO:0007669"/>
    <property type="project" value="TreeGrafter"/>
</dbReference>